<keyword evidence="6 10" id="KW-0106">Calcium</keyword>
<evidence type="ECO:0000256" key="10">
    <source>
        <dbReference type="PROSITE-ProRule" id="PRU00043"/>
    </source>
</evidence>
<keyword evidence="8" id="KW-0472">Membrane</keyword>
<keyword evidence="4" id="KW-0732">Signal</keyword>
<feature type="region of interest" description="Disordered" evidence="11">
    <location>
        <begin position="991"/>
        <end position="1027"/>
    </location>
</feature>
<dbReference type="GO" id="GO:0009653">
    <property type="term" value="P:anatomical structure morphogenesis"/>
    <property type="evidence" value="ECO:0007669"/>
    <property type="project" value="UniProtKB-ARBA"/>
</dbReference>
<evidence type="ECO:0000256" key="7">
    <source>
        <dbReference type="ARBA" id="ARBA00022989"/>
    </source>
</evidence>
<feature type="region of interest" description="Disordered" evidence="11">
    <location>
        <begin position="821"/>
        <end position="861"/>
    </location>
</feature>
<dbReference type="PANTHER" id="PTHR24028">
    <property type="entry name" value="CADHERIN-87A"/>
    <property type="match status" value="1"/>
</dbReference>
<dbReference type="PROSITE" id="PS50268">
    <property type="entry name" value="CADHERIN_2"/>
    <property type="match status" value="5"/>
</dbReference>
<evidence type="ECO:0000313" key="14">
    <source>
        <dbReference type="Proteomes" id="UP000786811"/>
    </source>
</evidence>
<gene>
    <name evidence="13" type="ORF">HICCMSTLAB_LOCUS294</name>
</gene>
<keyword evidence="9" id="KW-0325">Glycoprotein</keyword>
<dbReference type="SUPFAM" id="SSF49313">
    <property type="entry name" value="Cadherin-like"/>
    <property type="match status" value="5"/>
</dbReference>
<proteinExistence type="predicted"/>
<dbReference type="InterPro" id="IPR020894">
    <property type="entry name" value="Cadherin_CS"/>
</dbReference>
<feature type="domain" description="Cadherin" evidence="12">
    <location>
        <begin position="46"/>
        <end position="138"/>
    </location>
</feature>
<dbReference type="PANTHER" id="PTHR24028:SF328">
    <property type="entry name" value="CADHERIN-3"/>
    <property type="match status" value="1"/>
</dbReference>
<evidence type="ECO:0000313" key="13">
    <source>
        <dbReference type="EMBL" id="CAG5073350.1"/>
    </source>
</evidence>
<evidence type="ECO:0000256" key="9">
    <source>
        <dbReference type="ARBA" id="ARBA00023180"/>
    </source>
</evidence>
<dbReference type="AlphaFoldDB" id="A0A8J2E4P2"/>
<reference evidence="13" key="1">
    <citation type="submission" date="2021-04" db="EMBL/GenBank/DDBJ databases">
        <authorList>
            <person name="Chebbi M.A.C M."/>
        </authorList>
    </citation>
    <scope>NUCLEOTIDE SEQUENCE</scope>
</reference>
<dbReference type="Pfam" id="PF00028">
    <property type="entry name" value="Cadherin"/>
    <property type="match status" value="4"/>
</dbReference>
<feature type="compositionally biased region" description="Acidic residues" evidence="11">
    <location>
        <begin position="996"/>
        <end position="1017"/>
    </location>
</feature>
<feature type="region of interest" description="Disordered" evidence="11">
    <location>
        <begin position="140"/>
        <end position="168"/>
    </location>
</feature>
<feature type="domain" description="Cadherin" evidence="12">
    <location>
        <begin position="370"/>
        <end position="468"/>
    </location>
</feature>
<dbReference type="FunFam" id="2.60.40.60:FF:000020">
    <property type="entry name" value="Dachsous cadherin-related 1b"/>
    <property type="match status" value="2"/>
</dbReference>
<keyword evidence="5" id="KW-0677">Repeat</keyword>
<keyword evidence="3" id="KW-0812">Transmembrane</keyword>
<dbReference type="EMBL" id="CAJNRD030001114">
    <property type="protein sequence ID" value="CAG5073350.1"/>
    <property type="molecule type" value="Genomic_DNA"/>
</dbReference>
<evidence type="ECO:0000256" key="1">
    <source>
        <dbReference type="ARBA" id="ARBA00004251"/>
    </source>
</evidence>
<feature type="compositionally biased region" description="Basic and acidic residues" evidence="11">
    <location>
        <begin position="141"/>
        <end position="157"/>
    </location>
</feature>
<dbReference type="FunFam" id="2.60.40.60:FF:000102">
    <property type="entry name" value="Dachsous cadherin-related 1b"/>
    <property type="match status" value="1"/>
</dbReference>
<evidence type="ECO:0000256" key="4">
    <source>
        <dbReference type="ARBA" id="ARBA00022729"/>
    </source>
</evidence>
<dbReference type="Gene3D" id="2.60.40.60">
    <property type="entry name" value="Cadherins"/>
    <property type="match status" value="5"/>
</dbReference>
<dbReference type="GO" id="GO:0005509">
    <property type="term" value="F:calcium ion binding"/>
    <property type="evidence" value="ECO:0007669"/>
    <property type="project" value="UniProtKB-UniRule"/>
</dbReference>
<comment type="subcellular location">
    <subcellularLocation>
        <location evidence="1">Cell membrane</location>
        <topology evidence="1">Single-pass type I membrane protein</topology>
    </subcellularLocation>
</comment>
<evidence type="ECO:0000256" key="5">
    <source>
        <dbReference type="ARBA" id="ARBA00022737"/>
    </source>
</evidence>
<dbReference type="Proteomes" id="UP000786811">
    <property type="component" value="Unassembled WGS sequence"/>
</dbReference>
<comment type="caution">
    <text evidence="13">The sequence shown here is derived from an EMBL/GenBank/DDBJ whole genome shotgun (WGS) entry which is preliminary data.</text>
</comment>
<feature type="compositionally biased region" description="Basic and acidic residues" evidence="11">
    <location>
        <begin position="1018"/>
        <end position="1027"/>
    </location>
</feature>
<feature type="domain" description="Cadherin" evidence="12">
    <location>
        <begin position="145"/>
        <end position="250"/>
    </location>
</feature>
<evidence type="ECO:0000256" key="3">
    <source>
        <dbReference type="ARBA" id="ARBA00022692"/>
    </source>
</evidence>
<evidence type="ECO:0000256" key="2">
    <source>
        <dbReference type="ARBA" id="ARBA00022475"/>
    </source>
</evidence>
<dbReference type="FunFam" id="2.60.40.60:FF:000007">
    <property type="entry name" value="Protocadherin alpha 2"/>
    <property type="match status" value="1"/>
</dbReference>
<evidence type="ECO:0000256" key="8">
    <source>
        <dbReference type="ARBA" id="ARBA00023136"/>
    </source>
</evidence>
<keyword evidence="14" id="KW-1185">Reference proteome</keyword>
<protein>
    <submittedName>
        <fullName evidence="13">Similar to ds: Protein dachsous (Drosophila melanogaster)</fullName>
    </submittedName>
</protein>
<keyword evidence="7" id="KW-1133">Transmembrane helix</keyword>
<dbReference type="GO" id="GO:0007156">
    <property type="term" value="P:homophilic cell adhesion via plasma membrane adhesion molecules"/>
    <property type="evidence" value="ECO:0007669"/>
    <property type="project" value="InterPro"/>
</dbReference>
<evidence type="ECO:0000259" key="12">
    <source>
        <dbReference type="PROSITE" id="PS50268"/>
    </source>
</evidence>
<evidence type="ECO:0000256" key="11">
    <source>
        <dbReference type="SAM" id="MobiDB-lite"/>
    </source>
</evidence>
<evidence type="ECO:0000256" key="6">
    <source>
        <dbReference type="ARBA" id="ARBA00022837"/>
    </source>
</evidence>
<keyword evidence="2" id="KW-1003">Cell membrane</keyword>
<dbReference type="InterPro" id="IPR002126">
    <property type="entry name" value="Cadherin-like_dom"/>
</dbReference>
<dbReference type="CDD" id="cd11304">
    <property type="entry name" value="Cadherin_repeat"/>
    <property type="match status" value="4"/>
</dbReference>
<dbReference type="InterPro" id="IPR015919">
    <property type="entry name" value="Cadherin-like_sf"/>
</dbReference>
<feature type="compositionally biased region" description="Basic and acidic residues" evidence="11">
    <location>
        <begin position="841"/>
        <end position="851"/>
    </location>
</feature>
<dbReference type="PRINTS" id="PR00205">
    <property type="entry name" value="CADHERIN"/>
</dbReference>
<name>A0A8J2E4P2_COTCN</name>
<dbReference type="SMART" id="SM00112">
    <property type="entry name" value="CA"/>
    <property type="match status" value="5"/>
</dbReference>
<sequence>MEEGTMIMVDGGGGFRGVVRLQSSRMIQLLLLSILITLLTPGGVNTEQVRHLEVSENAPPGSRVGFIDLEGPPYLIVPVAGSPVISDLTVDSATGEIKTRQPLDRETNPSYSFVALPQRGNIRVVIKVLDENDNAPTFPVDHVDIEFPENSPRDAKRALPPAKDPDLGQYSTQRYEIVSGNFGDVFRLSQHRGRDGVLYLDLQNSGNLDREARSSYQLIIEALDGGSPPLRSRLKVNVIVQDVNDNPPIFNQTRYTASVPENATVGTPVLQVNATDLDIGSNGMIEYSINRRQSDREEMFRIDSSSGMVFVNKALDFESKERHELVIVARDLGAQPLEASAFLSVYVTDVNDNQPTITVIFLSDDATPKISESAQPGEFVARISVSDPDSRTEYSDAKVFLVGGKNHFGLTTRDNIRYLVVVERPLDREEQPVYDLAVEATDAGTPPLRAVRTFRLMVTDVNDNAPAFEQELYEAHLLEASEPGTAVIKVKATDVDEGVNSVIKYSLKNTTWFSIDKDTGLISTVTHVDCETDPAPNLVVVATDSGRPSLTGTAIVRVTVHDLNDNEPIFEKPLYNTSVPEDLPVGHCFIKVLQPIVCTLESIYRNYPLKVGFFVRGSIGLGTCLSFRVPSIQSVLGYSVLVDSLGSKKGKGVQSDDRNDSNHCLTSGIRHSPLEWQRPQQLLPFTAAAVSDMLTTYTLCNAVALLVLLYLSSSIFSFYPASPAIRVHPCSFPHSPVSLSPFLDPRTHDLPTYYTLLYIIYIYKYTTTTSTTTTTTTTTILSTRPFSLTLHYTGPHSKCEEHSRCPAYALIYCCGAADTEESNDEDEQEGDEENEYQVQEDGPRNSGENKNKNNLPKGRCPTKKKMIKKKKTVSKRRPAFHGVRINYTEAPLMPIPSLSHPQSLSGSRTNKIDYSMYKNVYLLACIREINLEVTTQYEKGREEVKSKAIRGILSREPCSAFFTIFTTEMGMPEHLTNLDIQYNINSLEGDPVLCGSEEDEDEDEDGDGDGDKDGDEDANPRRERKKEETNLLAMRKCSLRNTMSSHLHTDVWMFVDVLMCYVRI</sequence>
<dbReference type="GO" id="GO:0005886">
    <property type="term" value="C:plasma membrane"/>
    <property type="evidence" value="ECO:0007669"/>
    <property type="project" value="UniProtKB-SubCell"/>
</dbReference>
<organism evidence="13 14">
    <name type="scientific">Cotesia congregata</name>
    <name type="common">Parasitoid wasp</name>
    <name type="synonym">Apanteles congregatus</name>
    <dbReference type="NCBI Taxonomy" id="51543"/>
    <lineage>
        <taxon>Eukaryota</taxon>
        <taxon>Metazoa</taxon>
        <taxon>Ecdysozoa</taxon>
        <taxon>Arthropoda</taxon>
        <taxon>Hexapoda</taxon>
        <taxon>Insecta</taxon>
        <taxon>Pterygota</taxon>
        <taxon>Neoptera</taxon>
        <taxon>Endopterygota</taxon>
        <taxon>Hymenoptera</taxon>
        <taxon>Apocrita</taxon>
        <taxon>Ichneumonoidea</taxon>
        <taxon>Braconidae</taxon>
        <taxon>Microgastrinae</taxon>
        <taxon>Cotesia</taxon>
    </lineage>
</organism>
<dbReference type="InterPro" id="IPR050174">
    <property type="entry name" value="Protocadherin/Cadherin-CA"/>
</dbReference>
<feature type="domain" description="Cadherin" evidence="12">
    <location>
        <begin position="251"/>
        <end position="357"/>
    </location>
</feature>
<accession>A0A8J2E4P2</accession>
<feature type="domain" description="Cadherin" evidence="12">
    <location>
        <begin position="469"/>
        <end position="570"/>
    </location>
</feature>
<dbReference type="OrthoDB" id="6252479at2759"/>
<feature type="compositionally biased region" description="Acidic residues" evidence="11">
    <location>
        <begin position="821"/>
        <end position="835"/>
    </location>
</feature>
<dbReference type="PROSITE" id="PS00232">
    <property type="entry name" value="CADHERIN_1"/>
    <property type="match status" value="3"/>
</dbReference>
<dbReference type="GO" id="GO:0060429">
    <property type="term" value="P:epithelium development"/>
    <property type="evidence" value="ECO:0007669"/>
    <property type="project" value="UniProtKB-ARBA"/>
</dbReference>